<dbReference type="EMBL" id="BPLR01015979">
    <property type="protein sequence ID" value="GIY80179.1"/>
    <property type="molecule type" value="Genomic_DNA"/>
</dbReference>
<protein>
    <submittedName>
        <fullName evidence="1">Uncharacterized protein</fullName>
    </submittedName>
</protein>
<dbReference type="AlphaFoldDB" id="A0AAV4WEC8"/>
<accession>A0AAV4WEC8</accession>
<sequence>MKPPCIQPPLEQVAIAGQVVCNLPGPVWRSALGCLPPSFGVGTAEAISFFGLSSATGWIGPEYQVRGRTCGWIRDRPHCRFNQFYTNQQH</sequence>
<evidence type="ECO:0000313" key="2">
    <source>
        <dbReference type="Proteomes" id="UP001054945"/>
    </source>
</evidence>
<gene>
    <name evidence="1" type="ORF">CEXT_400941</name>
</gene>
<reference evidence="1 2" key="1">
    <citation type="submission" date="2021-06" db="EMBL/GenBank/DDBJ databases">
        <title>Caerostris extrusa draft genome.</title>
        <authorList>
            <person name="Kono N."/>
            <person name="Arakawa K."/>
        </authorList>
    </citation>
    <scope>NUCLEOTIDE SEQUENCE [LARGE SCALE GENOMIC DNA]</scope>
</reference>
<name>A0AAV4WEC8_CAEEX</name>
<organism evidence="1 2">
    <name type="scientific">Caerostris extrusa</name>
    <name type="common">Bark spider</name>
    <name type="synonym">Caerostris bankana</name>
    <dbReference type="NCBI Taxonomy" id="172846"/>
    <lineage>
        <taxon>Eukaryota</taxon>
        <taxon>Metazoa</taxon>
        <taxon>Ecdysozoa</taxon>
        <taxon>Arthropoda</taxon>
        <taxon>Chelicerata</taxon>
        <taxon>Arachnida</taxon>
        <taxon>Araneae</taxon>
        <taxon>Araneomorphae</taxon>
        <taxon>Entelegynae</taxon>
        <taxon>Araneoidea</taxon>
        <taxon>Araneidae</taxon>
        <taxon>Caerostris</taxon>
    </lineage>
</organism>
<dbReference type="Proteomes" id="UP001054945">
    <property type="component" value="Unassembled WGS sequence"/>
</dbReference>
<evidence type="ECO:0000313" key="1">
    <source>
        <dbReference type="EMBL" id="GIY80179.1"/>
    </source>
</evidence>
<keyword evidence="2" id="KW-1185">Reference proteome</keyword>
<comment type="caution">
    <text evidence="1">The sequence shown here is derived from an EMBL/GenBank/DDBJ whole genome shotgun (WGS) entry which is preliminary data.</text>
</comment>
<proteinExistence type="predicted"/>